<evidence type="ECO:0000313" key="1">
    <source>
        <dbReference type="EMBL" id="KKN02627.1"/>
    </source>
</evidence>
<dbReference type="AlphaFoldDB" id="A0A0F9MTB7"/>
<protein>
    <submittedName>
        <fullName evidence="1">Uncharacterized protein</fullName>
    </submittedName>
</protein>
<sequence length="64" mass="7557">MVFMDDVEETAYSVQNCPLCPNRRTEEEIKESGISFSEWPCKYLMFPCEEEETEELNPPYEVTL</sequence>
<accession>A0A0F9MTB7</accession>
<comment type="caution">
    <text evidence="1">The sequence shown here is derived from an EMBL/GenBank/DDBJ whole genome shotgun (WGS) entry which is preliminary data.</text>
</comment>
<dbReference type="EMBL" id="LAZR01005127">
    <property type="protein sequence ID" value="KKN02627.1"/>
    <property type="molecule type" value="Genomic_DNA"/>
</dbReference>
<organism evidence="1">
    <name type="scientific">marine sediment metagenome</name>
    <dbReference type="NCBI Taxonomy" id="412755"/>
    <lineage>
        <taxon>unclassified sequences</taxon>
        <taxon>metagenomes</taxon>
        <taxon>ecological metagenomes</taxon>
    </lineage>
</organism>
<proteinExistence type="predicted"/>
<gene>
    <name evidence="1" type="ORF">LCGC14_1115770</name>
</gene>
<reference evidence="1" key="1">
    <citation type="journal article" date="2015" name="Nature">
        <title>Complex archaea that bridge the gap between prokaryotes and eukaryotes.</title>
        <authorList>
            <person name="Spang A."/>
            <person name="Saw J.H."/>
            <person name="Jorgensen S.L."/>
            <person name="Zaremba-Niedzwiedzka K."/>
            <person name="Martijn J."/>
            <person name="Lind A.E."/>
            <person name="van Eijk R."/>
            <person name="Schleper C."/>
            <person name="Guy L."/>
            <person name="Ettema T.J."/>
        </authorList>
    </citation>
    <scope>NUCLEOTIDE SEQUENCE</scope>
</reference>
<name>A0A0F9MTB7_9ZZZZ</name>